<evidence type="ECO:0000256" key="2">
    <source>
        <dbReference type="PIRSR" id="PIRSR000097-2"/>
    </source>
</evidence>
<name>A0ABD6EGB8_9BILA</name>
<protein>
    <recommendedName>
        <fullName evidence="3">NADP-dependent oxidoreductase domain-containing protein</fullName>
    </recommendedName>
</protein>
<feature type="non-terminal residue" evidence="4">
    <location>
        <position position="245"/>
    </location>
</feature>
<organism evidence="4 5">
    <name type="scientific">Gnathostoma spinigerum</name>
    <dbReference type="NCBI Taxonomy" id="75299"/>
    <lineage>
        <taxon>Eukaryota</taxon>
        <taxon>Metazoa</taxon>
        <taxon>Ecdysozoa</taxon>
        <taxon>Nematoda</taxon>
        <taxon>Chromadorea</taxon>
        <taxon>Rhabditida</taxon>
        <taxon>Spirurina</taxon>
        <taxon>Gnathostomatomorpha</taxon>
        <taxon>Gnathostomatoidea</taxon>
        <taxon>Gnathostomatidae</taxon>
        <taxon>Gnathostoma</taxon>
    </lineage>
</organism>
<evidence type="ECO:0000313" key="5">
    <source>
        <dbReference type="Proteomes" id="UP001608902"/>
    </source>
</evidence>
<dbReference type="PANTHER" id="PTHR11732">
    <property type="entry name" value="ALDO/KETO REDUCTASE"/>
    <property type="match status" value="1"/>
</dbReference>
<evidence type="ECO:0000313" key="4">
    <source>
        <dbReference type="EMBL" id="MFH4979040.1"/>
    </source>
</evidence>
<reference evidence="4 5" key="1">
    <citation type="submission" date="2024-08" db="EMBL/GenBank/DDBJ databases">
        <title>Gnathostoma spinigerum genome.</title>
        <authorList>
            <person name="Gonzalez-Bertolin B."/>
            <person name="Monzon S."/>
            <person name="Zaballos A."/>
            <person name="Jimenez P."/>
            <person name="Dekumyoy P."/>
            <person name="Varona S."/>
            <person name="Cuesta I."/>
            <person name="Sumanam S."/>
            <person name="Adisakwattana P."/>
            <person name="Gasser R.B."/>
            <person name="Hernandez-Gonzalez A."/>
            <person name="Young N.D."/>
            <person name="Perteguer M.J."/>
        </authorList>
    </citation>
    <scope>NUCLEOTIDE SEQUENCE [LARGE SCALE GENOMIC DNA]</scope>
    <source>
        <strain evidence="4">AL3</strain>
        <tissue evidence="4">Liver</tissue>
    </source>
</reference>
<dbReference type="PIRSF" id="PIRSF000097">
    <property type="entry name" value="AKR"/>
    <property type="match status" value="1"/>
</dbReference>
<evidence type="ECO:0000256" key="1">
    <source>
        <dbReference type="PIRSR" id="PIRSR000097-1"/>
    </source>
</evidence>
<dbReference type="AlphaFoldDB" id="A0ABD6EGB8"/>
<evidence type="ECO:0000259" key="3">
    <source>
        <dbReference type="Pfam" id="PF00248"/>
    </source>
</evidence>
<dbReference type="EMBL" id="JBGFUD010003775">
    <property type="protein sequence ID" value="MFH4979040.1"/>
    <property type="molecule type" value="Genomic_DNA"/>
</dbReference>
<dbReference type="InterPro" id="IPR036812">
    <property type="entry name" value="NAD(P)_OxRdtase_dom_sf"/>
</dbReference>
<sequence length="245" mass="28660">MMLKKHADVYWQIHCYSRVIDSYKQRISCKCHLQLWCNHSRPAEMENELRTSLSKLQLDYVDLYLSHVPTAFDVNFKEQDPSVTVEMVWQGLEKLVELGLTKAIGVSNYSVEQMKRIQKIAKIKIHNVQVECYLYWPQNEMVEYCKKEGISFTAYAPLGSPGRVNWTTEDNVKVNWPAAPDPMKDETVVKLAGKYHKTPAQILIRHLMQRGLAVIPKSVNEKRIKENFDVCFIRFEKCLFRLFSK</sequence>
<keyword evidence="5" id="KW-1185">Reference proteome</keyword>
<dbReference type="PROSITE" id="PS00063">
    <property type="entry name" value="ALDOKETO_REDUCTASE_3"/>
    <property type="match status" value="1"/>
</dbReference>
<proteinExistence type="predicted"/>
<dbReference type="Gene3D" id="3.20.20.100">
    <property type="entry name" value="NADP-dependent oxidoreductase domain"/>
    <property type="match status" value="1"/>
</dbReference>
<feature type="binding site" evidence="2">
    <location>
        <position position="67"/>
    </location>
    <ligand>
        <name>substrate</name>
    </ligand>
</feature>
<dbReference type="InterPro" id="IPR023210">
    <property type="entry name" value="NADP_OxRdtase_dom"/>
</dbReference>
<dbReference type="SUPFAM" id="SSF51430">
    <property type="entry name" value="NAD(P)-linked oxidoreductase"/>
    <property type="match status" value="1"/>
</dbReference>
<dbReference type="InterPro" id="IPR018170">
    <property type="entry name" value="Aldo/ket_reductase_CS"/>
</dbReference>
<feature type="active site" description="Proton donor" evidence="1">
    <location>
        <position position="10"/>
    </location>
</feature>
<dbReference type="Proteomes" id="UP001608902">
    <property type="component" value="Unassembled WGS sequence"/>
</dbReference>
<dbReference type="Pfam" id="PF00248">
    <property type="entry name" value="Aldo_ket_red"/>
    <property type="match status" value="1"/>
</dbReference>
<dbReference type="PROSITE" id="PS00062">
    <property type="entry name" value="ALDOKETO_REDUCTASE_2"/>
    <property type="match status" value="1"/>
</dbReference>
<feature type="domain" description="NADP-dependent oxidoreductase" evidence="3">
    <location>
        <begin position="24"/>
        <end position="236"/>
    </location>
</feature>
<accession>A0ABD6EGB8</accession>
<comment type="caution">
    <text evidence="4">The sequence shown here is derived from an EMBL/GenBank/DDBJ whole genome shotgun (WGS) entry which is preliminary data.</text>
</comment>
<gene>
    <name evidence="4" type="ORF">AB6A40_005749</name>
</gene>
<dbReference type="PRINTS" id="PR00069">
    <property type="entry name" value="ALDKETRDTASE"/>
</dbReference>
<dbReference type="InterPro" id="IPR020471">
    <property type="entry name" value="AKR"/>
</dbReference>